<dbReference type="PANTHER" id="PTHR34504:SF4">
    <property type="entry name" value="ANTITOXIN HICB"/>
    <property type="match status" value="1"/>
</dbReference>
<gene>
    <name evidence="1" type="ORF">HKW67_12065</name>
</gene>
<dbReference type="SUPFAM" id="SSF143100">
    <property type="entry name" value="TTHA1013/TTHA0281-like"/>
    <property type="match status" value="1"/>
</dbReference>
<reference evidence="1 2" key="1">
    <citation type="submission" date="2020-05" db="EMBL/GenBank/DDBJ databases">
        <title>Complete genome sequence of Gemmatimonas greenlandica TET16.</title>
        <authorList>
            <person name="Zeng Y."/>
        </authorList>
    </citation>
    <scope>NUCLEOTIDE SEQUENCE [LARGE SCALE GENOMIC DNA]</scope>
    <source>
        <strain evidence="1 2">TET16</strain>
    </source>
</reference>
<dbReference type="EMBL" id="CP053085">
    <property type="protein sequence ID" value="QJR36189.1"/>
    <property type="molecule type" value="Genomic_DNA"/>
</dbReference>
<dbReference type="KEGG" id="ggr:HKW67_12065"/>
<evidence type="ECO:0000313" key="1">
    <source>
        <dbReference type="EMBL" id="QJR36189.1"/>
    </source>
</evidence>
<dbReference type="InterPro" id="IPR035069">
    <property type="entry name" value="TTHA1013/TTHA0281-like"/>
</dbReference>
<evidence type="ECO:0000313" key="2">
    <source>
        <dbReference type="Proteomes" id="UP000500938"/>
    </source>
</evidence>
<name>A0A6M4IQZ0_9BACT</name>
<dbReference type="Gene3D" id="3.30.160.250">
    <property type="match status" value="1"/>
</dbReference>
<dbReference type="RefSeq" id="WP_171225624.1">
    <property type="nucleotide sequence ID" value="NZ_CP053085.1"/>
</dbReference>
<accession>A0A6M4IQZ0</accession>
<keyword evidence="2" id="KW-1185">Reference proteome</keyword>
<dbReference type="Proteomes" id="UP000500938">
    <property type="component" value="Chromosome"/>
</dbReference>
<sequence length="69" mass="7482">MGTYTAVIERDQSTGLYVGYVPGWAGAHSQGESLDELRANLYEVMLMLLEDGEPALSTEFVGTQTLEVA</sequence>
<dbReference type="PANTHER" id="PTHR34504">
    <property type="entry name" value="ANTITOXIN HICB"/>
    <property type="match status" value="1"/>
</dbReference>
<organism evidence="1 2">
    <name type="scientific">Gemmatimonas groenlandica</name>
    <dbReference type="NCBI Taxonomy" id="2732249"/>
    <lineage>
        <taxon>Bacteria</taxon>
        <taxon>Pseudomonadati</taxon>
        <taxon>Gemmatimonadota</taxon>
        <taxon>Gemmatimonadia</taxon>
        <taxon>Gemmatimonadales</taxon>
        <taxon>Gemmatimonadaceae</taxon>
        <taxon>Gemmatimonas</taxon>
    </lineage>
</organism>
<proteinExistence type="predicted"/>
<dbReference type="AlphaFoldDB" id="A0A6M4IQZ0"/>
<protein>
    <submittedName>
        <fullName evidence="1">Type II toxin-antitoxin system HicB family antitoxin</fullName>
    </submittedName>
</protein>
<dbReference type="InterPro" id="IPR051404">
    <property type="entry name" value="TA_system_antitoxin"/>
</dbReference>